<reference evidence="1 2" key="1">
    <citation type="submission" date="2021-05" db="EMBL/GenBank/DDBJ databases">
        <title>A Polyphasic approach of four new species of the genus Ohtaekwangia: Ohtaekwangia histidinii sp. nov., Ohtaekwangia cretensis sp. nov., Ohtaekwangia indiensis sp. nov., Ohtaekwangia reichenbachii sp. nov. from diverse environment.</title>
        <authorList>
            <person name="Octaviana S."/>
        </authorList>
    </citation>
    <scope>NUCLEOTIDE SEQUENCE [LARGE SCALE GENOMIC DNA]</scope>
    <source>
        <strain evidence="1 2">PWU4</strain>
    </source>
</reference>
<dbReference type="PANTHER" id="PTHR12526:SF630">
    <property type="entry name" value="GLYCOSYLTRANSFERASE"/>
    <property type="match status" value="1"/>
</dbReference>
<dbReference type="Gene3D" id="3.40.50.2000">
    <property type="entry name" value="Glycogen Phosphorylase B"/>
    <property type="match status" value="1"/>
</dbReference>
<keyword evidence="2" id="KW-1185">Reference proteome</keyword>
<accession>A0AAP2DJD0</accession>
<comment type="caution">
    <text evidence="1">The sequence shown here is derived from an EMBL/GenBank/DDBJ whole genome shotgun (WGS) entry which is preliminary data.</text>
</comment>
<keyword evidence="1" id="KW-0808">Transferase</keyword>
<keyword evidence="1" id="KW-0328">Glycosyltransferase</keyword>
<dbReference type="GO" id="GO:0016757">
    <property type="term" value="F:glycosyltransferase activity"/>
    <property type="evidence" value="ECO:0007669"/>
    <property type="project" value="UniProtKB-KW"/>
</dbReference>
<dbReference type="RefSeq" id="WP_254163281.1">
    <property type="nucleotide sequence ID" value="NZ_JAHESF010000009.1"/>
</dbReference>
<organism evidence="1 2">
    <name type="scientific">Chryseosolibacter histidini</name>
    <dbReference type="NCBI Taxonomy" id="2782349"/>
    <lineage>
        <taxon>Bacteria</taxon>
        <taxon>Pseudomonadati</taxon>
        <taxon>Bacteroidota</taxon>
        <taxon>Cytophagia</taxon>
        <taxon>Cytophagales</taxon>
        <taxon>Chryseotaleaceae</taxon>
        <taxon>Chryseosolibacter</taxon>
    </lineage>
</organism>
<name>A0AAP2DJD0_9BACT</name>
<protein>
    <submittedName>
        <fullName evidence="1">Glycosyltransferase</fullName>
        <ecNumber evidence="1">2.4.-.-</ecNumber>
    </submittedName>
</protein>
<sequence>MRSPDYDIIMLALARWDGPYASTAFSLAKELSRHTRVFFVDNPVTLREYLEKRHAPELKRRRNALLKGDDFFSIPDKAYPELYAVTPPITLPVNWLSDGSLYETLSRLNDAALSRSLNKLLHTFAIRQYIFINAFNPLFGRRLSLSMPPLLTVYQCVDDISQAPYMQKHGPRLEQEAIAAADFTICTSAELRRMKSAFSERVFLLPNAANTTLFQRAMRENLPSPPEISRLPEGKKIICYAGNICQRLDYELLTKVANVHSDKVLLMIGPKTRVDHGASELEKLPNVVFTGGKPVEELPAYLQHCHCCIIPFLCNELTKSIYPLKINEYLSAGRPVVTTGFSEDIQGFSEVAWIAGSPDEFARQVQKAIDQDTENSRIQRMMFSASNNWEARAHHFIDLTVEFLKHDGRTRDAGRRERQQTFHGIE</sequence>
<dbReference type="Proteomes" id="UP001319200">
    <property type="component" value="Unassembled WGS sequence"/>
</dbReference>
<dbReference type="SUPFAM" id="SSF53756">
    <property type="entry name" value="UDP-Glycosyltransferase/glycogen phosphorylase"/>
    <property type="match status" value="1"/>
</dbReference>
<dbReference type="AlphaFoldDB" id="A0AAP2DJD0"/>
<evidence type="ECO:0000313" key="2">
    <source>
        <dbReference type="Proteomes" id="UP001319200"/>
    </source>
</evidence>
<proteinExistence type="predicted"/>
<dbReference type="EMBL" id="JAHESF010000009">
    <property type="protein sequence ID" value="MBT1697411.1"/>
    <property type="molecule type" value="Genomic_DNA"/>
</dbReference>
<gene>
    <name evidence="1" type="ORF">KK083_11025</name>
</gene>
<evidence type="ECO:0000313" key="1">
    <source>
        <dbReference type="EMBL" id="MBT1697411.1"/>
    </source>
</evidence>
<dbReference type="Pfam" id="PF13692">
    <property type="entry name" value="Glyco_trans_1_4"/>
    <property type="match status" value="1"/>
</dbReference>
<dbReference type="EC" id="2.4.-.-" evidence="1"/>
<dbReference type="PANTHER" id="PTHR12526">
    <property type="entry name" value="GLYCOSYLTRANSFERASE"/>
    <property type="match status" value="1"/>
</dbReference>
<dbReference type="Gene3D" id="3.40.50.11010">
    <property type="match status" value="1"/>
</dbReference>